<evidence type="ECO:0000256" key="7">
    <source>
        <dbReference type="ARBA" id="ARBA00022618"/>
    </source>
</evidence>
<evidence type="ECO:0000313" key="20">
    <source>
        <dbReference type="EMBL" id="RAR06414.1"/>
    </source>
</evidence>
<keyword evidence="5" id="KW-0158">Chromosome</keyword>
<keyword evidence="16" id="KW-0137">Centromere</keyword>
<dbReference type="GO" id="GO:0042729">
    <property type="term" value="C:DASH complex"/>
    <property type="evidence" value="ECO:0007669"/>
    <property type="project" value="InterPro"/>
</dbReference>
<dbReference type="EMBL" id="QGDH01000116">
    <property type="protein sequence ID" value="RAR06414.1"/>
    <property type="molecule type" value="Genomic_DNA"/>
</dbReference>
<keyword evidence="13" id="KW-0206">Cytoskeleton</keyword>
<dbReference type="InterPro" id="IPR013966">
    <property type="entry name" value="Spc34"/>
</dbReference>
<evidence type="ECO:0000256" key="8">
    <source>
        <dbReference type="ARBA" id="ARBA00022701"/>
    </source>
</evidence>
<keyword evidence="15" id="KW-0131">Cell cycle</keyword>
<gene>
    <name evidence="20" type="ORF">DDE83_006963</name>
</gene>
<comment type="subcellular location">
    <subcellularLocation>
        <location evidence="3">Chromosome</location>
        <location evidence="3">Centromere</location>
        <location evidence="3">Kinetochore</location>
    </subcellularLocation>
    <subcellularLocation>
        <location evidence="2">Cytoplasm</location>
        <location evidence="2">Cytoskeleton</location>
        <location evidence="2">Spindle</location>
    </subcellularLocation>
    <subcellularLocation>
        <location evidence="1">Nucleus</location>
    </subcellularLocation>
</comment>
<evidence type="ECO:0000256" key="13">
    <source>
        <dbReference type="ARBA" id="ARBA00023212"/>
    </source>
</evidence>
<keyword evidence="12" id="KW-0175">Coiled coil</keyword>
<keyword evidence="7" id="KW-0132">Cell division</keyword>
<organism evidence="20 21">
    <name type="scientific">Stemphylium lycopersici</name>
    <name type="common">Tomato gray leaf spot disease fungus</name>
    <name type="synonym">Thyrospora lycopersici</name>
    <dbReference type="NCBI Taxonomy" id="183478"/>
    <lineage>
        <taxon>Eukaryota</taxon>
        <taxon>Fungi</taxon>
        <taxon>Dikarya</taxon>
        <taxon>Ascomycota</taxon>
        <taxon>Pezizomycotina</taxon>
        <taxon>Dothideomycetes</taxon>
        <taxon>Pleosporomycetidae</taxon>
        <taxon>Pleosporales</taxon>
        <taxon>Pleosporineae</taxon>
        <taxon>Pleosporaceae</taxon>
        <taxon>Stemphylium</taxon>
    </lineage>
</organism>
<evidence type="ECO:0000256" key="10">
    <source>
        <dbReference type="ARBA" id="ARBA00022829"/>
    </source>
</evidence>
<accession>A0A364MXH6</accession>
<dbReference type="GO" id="GO:0051301">
    <property type="term" value="P:cell division"/>
    <property type="evidence" value="ECO:0007669"/>
    <property type="project" value="UniProtKB-KW"/>
</dbReference>
<dbReference type="GO" id="GO:0008608">
    <property type="term" value="P:attachment of spindle microtubules to kinetochore"/>
    <property type="evidence" value="ECO:0007669"/>
    <property type="project" value="InterPro"/>
</dbReference>
<evidence type="ECO:0000256" key="14">
    <source>
        <dbReference type="ARBA" id="ARBA00023242"/>
    </source>
</evidence>
<evidence type="ECO:0000256" key="11">
    <source>
        <dbReference type="ARBA" id="ARBA00022838"/>
    </source>
</evidence>
<evidence type="ECO:0000256" key="5">
    <source>
        <dbReference type="ARBA" id="ARBA00022454"/>
    </source>
</evidence>
<evidence type="ECO:0000256" key="12">
    <source>
        <dbReference type="ARBA" id="ARBA00023054"/>
    </source>
</evidence>
<dbReference type="STRING" id="183478.A0A364MXH6"/>
<evidence type="ECO:0000256" key="19">
    <source>
        <dbReference type="SAM" id="MobiDB-lite"/>
    </source>
</evidence>
<dbReference type="GO" id="GO:0005876">
    <property type="term" value="C:spindle microtubule"/>
    <property type="evidence" value="ECO:0007669"/>
    <property type="project" value="InterPro"/>
</dbReference>
<dbReference type="AlphaFoldDB" id="A0A364MXH6"/>
<evidence type="ECO:0000256" key="15">
    <source>
        <dbReference type="ARBA" id="ARBA00023306"/>
    </source>
</evidence>
<evidence type="ECO:0000313" key="21">
    <source>
        <dbReference type="Proteomes" id="UP000249619"/>
    </source>
</evidence>
<keyword evidence="11" id="KW-0995">Kinetochore</keyword>
<keyword evidence="6" id="KW-0963">Cytoplasm</keyword>
<evidence type="ECO:0000256" key="17">
    <source>
        <dbReference type="ARBA" id="ARBA00044112"/>
    </source>
</evidence>
<feature type="compositionally biased region" description="Basic and acidic residues" evidence="19">
    <location>
        <begin position="93"/>
        <end position="114"/>
    </location>
</feature>
<dbReference type="Proteomes" id="UP000249619">
    <property type="component" value="Unassembled WGS sequence"/>
</dbReference>
<proteinExistence type="inferred from homology"/>
<dbReference type="SUPFAM" id="SSF57997">
    <property type="entry name" value="Tropomyosin"/>
    <property type="match status" value="1"/>
</dbReference>
<feature type="region of interest" description="Disordered" evidence="19">
    <location>
        <begin position="66"/>
        <end position="127"/>
    </location>
</feature>
<comment type="similarity">
    <text evidence="4">Belongs to the DASH complex SPC34 family.</text>
</comment>
<evidence type="ECO:0000256" key="6">
    <source>
        <dbReference type="ARBA" id="ARBA00022490"/>
    </source>
</evidence>
<comment type="caution">
    <text evidence="20">The sequence shown here is derived from an EMBL/GenBank/DDBJ whole genome shotgun (WGS) entry which is preliminary data.</text>
</comment>
<evidence type="ECO:0000256" key="3">
    <source>
        <dbReference type="ARBA" id="ARBA00004629"/>
    </source>
</evidence>
<keyword evidence="8" id="KW-0493">Microtubule</keyword>
<keyword evidence="21" id="KW-1185">Reference proteome</keyword>
<evidence type="ECO:0000256" key="18">
    <source>
        <dbReference type="ARBA" id="ARBA00044346"/>
    </source>
</evidence>
<evidence type="ECO:0000256" key="9">
    <source>
        <dbReference type="ARBA" id="ARBA00022776"/>
    </source>
</evidence>
<dbReference type="Pfam" id="PF08657">
    <property type="entry name" value="DASH_Spc34"/>
    <property type="match status" value="1"/>
</dbReference>
<keyword evidence="10" id="KW-0159">Chromosome partition</keyword>
<protein>
    <recommendedName>
        <fullName evidence="17">DASH complex subunit SPC34</fullName>
    </recommendedName>
    <alternativeName>
        <fullName evidence="18">Outer kinetochore protein SPC34</fullName>
    </alternativeName>
</protein>
<keyword evidence="14" id="KW-0539">Nucleus</keyword>
<dbReference type="OrthoDB" id="3693967at2759"/>
<feature type="compositionally biased region" description="Acidic residues" evidence="19">
    <location>
        <begin position="73"/>
        <end position="85"/>
    </location>
</feature>
<evidence type="ECO:0000256" key="1">
    <source>
        <dbReference type="ARBA" id="ARBA00004123"/>
    </source>
</evidence>
<name>A0A364MXH6_STELY</name>
<reference evidence="21" key="1">
    <citation type="submission" date="2018-05" db="EMBL/GenBank/DDBJ databases">
        <title>Draft genome sequence of Stemphylium lycopersici strain CIDEFI 213.</title>
        <authorList>
            <person name="Medina R."/>
            <person name="Franco M.E.E."/>
            <person name="Lucentini C.G."/>
            <person name="Saparrat M.C.N."/>
            <person name="Balatti P.A."/>
        </authorList>
    </citation>
    <scope>NUCLEOTIDE SEQUENCE [LARGE SCALE GENOMIC DNA]</scope>
    <source>
        <strain evidence="21">CIDEFI 213</strain>
    </source>
</reference>
<evidence type="ECO:0000256" key="16">
    <source>
        <dbReference type="ARBA" id="ARBA00023328"/>
    </source>
</evidence>
<sequence>MYNPNNKNEIDVESLLEGAEKLLGVYPIPGVHDKIASLRQRHAQVTASVDYYEERLAEQQIQLGKLNKSREDYMDEADEPEEEPEPVAPLTEEDLRREEEEMRQLEKKKRELESRVQSMSRDISGLR</sequence>
<evidence type="ECO:0000256" key="2">
    <source>
        <dbReference type="ARBA" id="ARBA00004186"/>
    </source>
</evidence>
<evidence type="ECO:0000256" key="4">
    <source>
        <dbReference type="ARBA" id="ARBA00008491"/>
    </source>
</evidence>
<keyword evidence="9" id="KW-0498">Mitosis</keyword>